<dbReference type="InterPro" id="IPR008918">
    <property type="entry name" value="HhH2"/>
</dbReference>
<protein>
    <submittedName>
        <fullName evidence="2">5'-3' exonuclease H3TH domain-containing protein</fullName>
    </submittedName>
</protein>
<gene>
    <name evidence="2" type="ORF">AADG42_00055</name>
</gene>
<dbReference type="SUPFAM" id="SSF47807">
    <property type="entry name" value="5' to 3' exonuclease, C-terminal subdomain"/>
    <property type="match status" value="1"/>
</dbReference>
<dbReference type="InterPro" id="IPR020045">
    <property type="entry name" value="DNA_polI_H3TH"/>
</dbReference>
<evidence type="ECO:0000313" key="3">
    <source>
        <dbReference type="Proteomes" id="UP001442841"/>
    </source>
</evidence>
<dbReference type="CDD" id="cd09898">
    <property type="entry name" value="H3TH_53EXO"/>
    <property type="match status" value="1"/>
</dbReference>
<dbReference type="InterPro" id="IPR036279">
    <property type="entry name" value="5-3_exonuclease_C_sf"/>
</dbReference>
<dbReference type="Pfam" id="PF01367">
    <property type="entry name" value="5_3_exonuc"/>
    <property type="match status" value="1"/>
</dbReference>
<dbReference type="RefSeq" id="WP_425307194.1">
    <property type="nucleotide sequence ID" value="NZ_CP154795.1"/>
</dbReference>
<keyword evidence="2" id="KW-0269">Exonuclease</keyword>
<dbReference type="Proteomes" id="UP001442841">
    <property type="component" value="Chromosome"/>
</dbReference>
<accession>A0ABZ3FIF8</accession>
<dbReference type="PANTHER" id="PTHR42646:SF2">
    <property type="entry name" value="5'-3' EXONUCLEASE FAMILY PROTEIN"/>
    <property type="match status" value="1"/>
</dbReference>
<evidence type="ECO:0000313" key="2">
    <source>
        <dbReference type="EMBL" id="XAN05761.1"/>
    </source>
</evidence>
<evidence type="ECO:0000259" key="1">
    <source>
        <dbReference type="Pfam" id="PF01367"/>
    </source>
</evidence>
<name>A0ABZ3FIF8_9ACTN</name>
<dbReference type="SMART" id="SM00279">
    <property type="entry name" value="HhH2"/>
    <property type="match status" value="1"/>
</dbReference>
<feature type="domain" description="5'-3' exonuclease" evidence="1">
    <location>
        <begin position="44"/>
        <end position="138"/>
    </location>
</feature>
<dbReference type="PANTHER" id="PTHR42646">
    <property type="entry name" value="FLAP ENDONUCLEASE XNI"/>
    <property type="match status" value="1"/>
</dbReference>
<keyword evidence="2" id="KW-0378">Hydrolase</keyword>
<reference evidence="2 3" key="1">
    <citation type="submission" date="2024-04" db="EMBL/GenBank/DDBJ databases">
        <title>Isolation of an actinomycete strain from pig manure.</title>
        <authorList>
            <person name="Gong T."/>
            <person name="Yu Z."/>
            <person name="An M."/>
            <person name="Wei C."/>
            <person name="Yang W."/>
            <person name="Liu L."/>
        </authorList>
    </citation>
    <scope>NUCLEOTIDE SEQUENCE [LARGE SCALE GENOMIC DNA]</scope>
    <source>
        <strain evidence="2 3">ZF39</strain>
    </source>
</reference>
<dbReference type="InterPro" id="IPR038969">
    <property type="entry name" value="FEN"/>
</dbReference>
<proteinExistence type="predicted"/>
<dbReference type="EMBL" id="CP154795">
    <property type="protein sequence ID" value="XAN05761.1"/>
    <property type="molecule type" value="Genomic_DNA"/>
</dbReference>
<organism evidence="2 3">
    <name type="scientific">Ammonicoccus fulvus</name>
    <dbReference type="NCBI Taxonomy" id="3138240"/>
    <lineage>
        <taxon>Bacteria</taxon>
        <taxon>Bacillati</taxon>
        <taxon>Actinomycetota</taxon>
        <taxon>Actinomycetes</taxon>
        <taxon>Propionibacteriales</taxon>
        <taxon>Propionibacteriaceae</taxon>
        <taxon>Ammonicoccus</taxon>
    </lineage>
</organism>
<keyword evidence="3" id="KW-1185">Reference proteome</keyword>
<dbReference type="Gene3D" id="1.10.150.20">
    <property type="entry name" value="5' to 3' exonuclease, C-terminal subdomain"/>
    <property type="match status" value="1"/>
</dbReference>
<sequence>MLATSDRDAFALIDNTTRVLRLINGGVGASPMLTPERLKLLTGVTPQQYRDLAALRGDPSDNLPGIRGIGKVVGARLLAEFGSGQALFDDLDAGGERCRACAGPAITARLSTDEARERWEFNRRVMTPRPDVTVDTEVLETCIPLSADPIRQGFRAYELGTRTALSVLCGEDPSTPQPADSDPSWQPTRQFVRRFPPLPRKEPVLQETLF</sequence>
<keyword evidence="2" id="KW-0540">Nuclease</keyword>
<dbReference type="GO" id="GO:0004527">
    <property type="term" value="F:exonuclease activity"/>
    <property type="evidence" value="ECO:0007669"/>
    <property type="project" value="UniProtKB-KW"/>
</dbReference>